<dbReference type="AlphaFoldDB" id="B8CW44"/>
<dbReference type="RefSeq" id="WP_012635701.1">
    <property type="nucleotide sequence ID" value="NC_011899.1"/>
</dbReference>
<evidence type="ECO:0000256" key="3">
    <source>
        <dbReference type="ARBA" id="ARBA00022490"/>
    </source>
</evidence>
<comment type="similarity">
    <text evidence="2 14">Belongs to the peptidase T1B family. HslV subfamily.</text>
</comment>
<evidence type="ECO:0000256" key="4">
    <source>
        <dbReference type="ARBA" id="ARBA00022533"/>
    </source>
</evidence>
<dbReference type="STRING" id="373903.Hore_07560"/>
<evidence type="ECO:0000256" key="2">
    <source>
        <dbReference type="ARBA" id="ARBA00006053"/>
    </source>
</evidence>
<keyword evidence="6 14" id="KW-0888">Threonine protease</keyword>
<dbReference type="InterPro" id="IPR029055">
    <property type="entry name" value="Ntn_hydrolases_N"/>
</dbReference>
<dbReference type="NCBIfam" id="TIGR03692">
    <property type="entry name" value="ATP_dep_HslV"/>
    <property type="match status" value="1"/>
</dbReference>
<dbReference type="OrthoDB" id="9804884at2"/>
<feature type="binding site" evidence="14">
    <location>
        <position position="169"/>
    </location>
    <ligand>
        <name>Na(+)</name>
        <dbReference type="ChEBI" id="CHEBI:29101"/>
    </ligand>
</feature>
<reference evidence="15 16" key="1">
    <citation type="journal article" date="2009" name="PLoS ONE">
        <title>Genome analysis of the anaerobic thermohalophilic bacterium Halothermothrix orenii.</title>
        <authorList>
            <person name="Mavromatis K."/>
            <person name="Ivanova N."/>
            <person name="Anderson I."/>
            <person name="Lykidis A."/>
            <person name="Hooper S.D."/>
            <person name="Sun H."/>
            <person name="Kunin V."/>
            <person name="Lapidus A."/>
            <person name="Hugenholtz P."/>
            <person name="Patel B."/>
            <person name="Kyrpides N.C."/>
        </authorList>
    </citation>
    <scope>NUCLEOTIDE SEQUENCE [LARGE SCALE GENOMIC DNA]</scope>
    <source>
        <strain evidence="16">H 168 / OCM 544 / DSM 9562</strain>
    </source>
</reference>
<keyword evidence="4 14" id="KW-0021">Allosteric enzyme</keyword>
<dbReference type="SUPFAM" id="SSF56235">
    <property type="entry name" value="N-terminal nucleophile aminohydrolases (Ntn hydrolases)"/>
    <property type="match status" value="1"/>
</dbReference>
<dbReference type="InterPro" id="IPR023333">
    <property type="entry name" value="Proteasome_suB-type"/>
</dbReference>
<dbReference type="GO" id="GO:0004298">
    <property type="term" value="F:threonine-type endopeptidase activity"/>
    <property type="evidence" value="ECO:0007669"/>
    <property type="project" value="UniProtKB-KW"/>
</dbReference>
<keyword evidence="7 14" id="KW-0479">Metal-binding</keyword>
<dbReference type="PIRSF" id="PIRSF039093">
    <property type="entry name" value="HslV"/>
    <property type="match status" value="1"/>
</dbReference>
<evidence type="ECO:0000256" key="13">
    <source>
        <dbReference type="ARBA" id="ARBA00074399"/>
    </source>
</evidence>
<evidence type="ECO:0000256" key="5">
    <source>
        <dbReference type="ARBA" id="ARBA00022670"/>
    </source>
</evidence>
<keyword evidence="8 14" id="KW-0378">Hydrolase</keyword>
<evidence type="ECO:0000256" key="11">
    <source>
        <dbReference type="ARBA" id="ARBA00064434"/>
    </source>
</evidence>
<name>B8CW44_HALOH</name>
<accession>B8CW44</accession>
<dbReference type="EMBL" id="CP001098">
    <property type="protein sequence ID" value="ACL69513.1"/>
    <property type="molecule type" value="Genomic_DNA"/>
</dbReference>
<evidence type="ECO:0000313" key="16">
    <source>
        <dbReference type="Proteomes" id="UP000000719"/>
    </source>
</evidence>
<dbReference type="EC" id="3.4.25.2" evidence="12 14"/>
<keyword evidence="9 14" id="KW-0915">Sodium</keyword>
<dbReference type="InterPro" id="IPR022281">
    <property type="entry name" value="ATP-dep_Prtase_HsIV_su"/>
</dbReference>
<comment type="subunit">
    <text evidence="11 14">A double ring-shaped homohexamer of HslV is capped on each side by a ring-shaped HslU homohexamer. The assembly of the HslU/HslV complex is dependent on binding of ATP.</text>
</comment>
<evidence type="ECO:0000256" key="6">
    <source>
        <dbReference type="ARBA" id="ARBA00022698"/>
    </source>
</evidence>
<dbReference type="NCBIfam" id="NF003964">
    <property type="entry name" value="PRK05456.1"/>
    <property type="match status" value="1"/>
</dbReference>
<keyword evidence="15" id="KW-0346">Stress response</keyword>
<comment type="subcellular location">
    <subcellularLocation>
        <location evidence="1 14">Cytoplasm</location>
    </subcellularLocation>
</comment>
<keyword evidence="3 14" id="KW-0963">Cytoplasm</keyword>
<dbReference type="GO" id="GO:0009376">
    <property type="term" value="C:HslUV protease complex"/>
    <property type="evidence" value="ECO:0007669"/>
    <property type="project" value="UniProtKB-UniRule"/>
</dbReference>
<comment type="function">
    <text evidence="14">Protease subunit of a proteasome-like degradation complex believed to be a general protein degrading machinery.</text>
</comment>
<dbReference type="Gene3D" id="3.60.20.10">
    <property type="entry name" value="Glutamine Phosphoribosylpyrophosphate, subunit 1, domain 1"/>
    <property type="match status" value="1"/>
</dbReference>
<dbReference type="GO" id="GO:0046872">
    <property type="term" value="F:metal ion binding"/>
    <property type="evidence" value="ECO:0007669"/>
    <property type="project" value="UniProtKB-KW"/>
</dbReference>
<evidence type="ECO:0000256" key="8">
    <source>
        <dbReference type="ARBA" id="ARBA00022801"/>
    </source>
</evidence>
<protein>
    <recommendedName>
        <fullName evidence="13 14">ATP-dependent protease subunit HslV</fullName>
        <ecNumber evidence="12 14">3.4.25.2</ecNumber>
    </recommendedName>
</protein>
<evidence type="ECO:0000256" key="14">
    <source>
        <dbReference type="HAMAP-Rule" id="MF_00248"/>
    </source>
</evidence>
<dbReference type="HAMAP" id="MF_00248">
    <property type="entry name" value="HslV"/>
    <property type="match status" value="1"/>
</dbReference>
<comment type="activity regulation">
    <text evidence="14">Allosterically activated by HslU binding.</text>
</comment>
<dbReference type="FunFam" id="3.60.20.10:FF:000002">
    <property type="entry name" value="ATP-dependent protease subunit HslV"/>
    <property type="match status" value="1"/>
</dbReference>
<dbReference type="GO" id="GO:0005839">
    <property type="term" value="C:proteasome core complex"/>
    <property type="evidence" value="ECO:0007669"/>
    <property type="project" value="InterPro"/>
</dbReference>
<feature type="active site" evidence="14">
    <location>
        <position position="10"/>
    </location>
</feature>
<evidence type="ECO:0000313" key="15">
    <source>
        <dbReference type="EMBL" id="ACL69513.1"/>
    </source>
</evidence>
<dbReference type="PANTHER" id="PTHR32194:SF0">
    <property type="entry name" value="ATP-DEPENDENT PROTEASE SUBUNIT HSLV"/>
    <property type="match status" value="1"/>
</dbReference>
<evidence type="ECO:0000256" key="9">
    <source>
        <dbReference type="ARBA" id="ARBA00023053"/>
    </source>
</evidence>
<dbReference type="Proteomes" id="UP000000719">
    <property type="component" value="Chromosome"/>
</dbReference>
<feature type="binding site" evidence="14">
    <location>
        <position position="166"/>
    </location>
    <ligand>
        <name>Na(+)</name>
        <dbReference type="ChEBI" id="CHEBI:29101"/>
    </ligand>
</feature>
<comment type="catalytic activity">
    <reaction evidence="10 14">
        <text>ATP-dependent cleavage of peptide bonds with broad specificity.</text>
        <dbReference type="EC" id="3.4.25.2"/>
    </reaction>
</comment>
<evidence type="ECO:0000256" key="10">
    <source>
        <dbReference type="ARBA" id="ARBA00052385"/>
    </source>
</evidence>
<dbReference type="GO" id="GO:0051603">
    <property type="term" value="P:proteolysis involved in protein catabolic process"/>
    <property type="evidence" value="ECO:0007669"/>
    <property type="project" value="InterPro"/>
</dbReference>
<dbReference type="InterPro" id="IPR001353">
    <property type="entry name" value="Proteasome_sua/b"/>
</dbReference>
<dbReference type="CDD" id="cd01913">
    <property type="entry name" value="protease_HslV"/>
    <property type="match status" value="1"/>
</dbReference>
<dbReference type="PANTHER" id="PTHR32194">
    <property type="entry name" value="METALLOPROTEASE TLDD"/>
    <property type="match status" value="1"/>
</dbReference>
<keyword evidence="16" id="KW-1185">Reference proteome</keyword>
<organism evidence="15 16">
    <name type="scientific">Halothermothrix orenii (strain H 168 / OCM 544 / DSM 9562)</name>
    <dbReference type="NCBI Taxonomy" id="373903"/>
    <lineage>
        <taxon>Bacteria</taxon>
        <taxon>Bacillati</taxon>
        <taxon>Bacillota</taxon>
        <taxon>Clostridia</taxon>
        <taxon>Halanaerobiales</taxon>
        <taxon>Halothermotrichaceae</taxon>
        <taxon>Halothermothrix</taxon>
    </lineage>
</organism>
<evidence type="ECO:0000256" key="7">
    <source>
        <dbReference type="ARBA" id="ARBA00022723"/>
    </source>
</evidence>
<evidence type="ECO:0000256" key="1">
    <source>
        <dbReference type="ARBA" id="ARBA00004496"/>
    </source>
</evidence>
<dbReference type="MEROPS" id="T01.007"/>
<gene>
    <name evidence="14" type="primary">hslV</name>
    <name evidence="15" type="ordered locus">Hore_07560</name>
</gene>
<dbReference type="KEGG" id="hor:Hore_07560"/>
<keyword evidence="5 14" id="KW-0645">Protease</keyword>
<proteinExistence type="inferred from homology"/>
<feature type="binding site" evidence="14">
    <location>
        <position position="172"/>
    </location>
    <ligand>
        <name>Na(+)</name>
        <dbReference type="ChEBI" id="CHEBI:29101"/>
    </ligand>
</feature>
<sequence length="181" mass="19517">MRLVSDIHATTVVAVKYKGKTAMAGDGQVTMGNTIMKGGARKVRRLYKGNILAGFAGTSADAFTLFEKFEVKLEEYHGNLERAAVELAKEWRTDKVLRKLEALLLVANEEKILLISGNGDVIEPDDDVTAIGSGGPYALAAARALVKHNSGLEAQDIAREALKIASEICIYTNGNIVVEEL</sequence>
<evidence type="ECO:0000256" key="12">
    <source>
        <dbReference type="ARBA" id="ARBA00066335"/>
    </source>
</evidence>
<dbReference type="HOGENOM" id="CLU_093872_1_0_9"/>
<dbReference type="eggNOG" id="COG5405">
    <property type="taxonomic scope" value="Bacteria"/>
</dbReference>
<dbReference type="PROSITE" id="PS51476">
    <property type="entry name" value="PROTEASOME_BETA_2"/>
    <property type="match status" value="1"/>
</dbReference>
<dbReference type="Pfam" id="PF00227">
    <property type="entry name" value="Proteasome"/>
    <property type="match status" value="1"/>
</dbReference>